<sequence length="95" mass="10278">MGHFTIHQPAVQAPRRRSKKSPIPSGLRAQVFARDGHACLRCSCSEPLRLRADHIVPESKGGEASMANLQTLCMSCNSWKGVQTIDFRAFAGGAA</sequence>
<accession>A0ABT6QG33</accession>
<dbReference type="InterPro" id="IPR052892">
    <property type="entry name" value="NA-targeting_endonuclease"/>
</dbReference>
<feature type="domain" description="HNH nuclease" evidence="2">
    <location>
        <begin position="26"/>
        <end position="78"/>
    </location>
</feature>
<proteinExistence type="predicted"/>
<evidence type="ECO:0000313" key="3">
    <source>
        <dbReference type="EMBL" id="MDI2589842.1"/>
    </source>
</evidence>
<evidence type="ECO:0000259" key="2">
    <source>
        <dbReference type="SMART" id="SM00507"/>
    </source>
</evidence>
<keyword evidence="3" id="KW-0255">Endonuclease</keyword>
<dbReference type="InterPro" id="IPR002711">
    <property type="entry name" value="HNH"/>
</dbReference>
<organism evidence="3 4">
    <name type="scientific">Pseudomonas fungipugnans</name>
    <dbReference type="NCBI Taxonomy" id="3024217"/>
    <lineage>
        <taxon>Bacteria</taxon>
        <taxon>Pseudomonadati</taxon>
        <taxon>Pseudomonadota</taxon>
        <taxon>Gammaproteobacteria</taxon>
        <taxon>Pseudomonadales</taxon>
        <taxon>Pseudomonadaceae</taxon>
        <taxon>Pseudomonas</taxon>
    </lineage>
</organism>
<protein>
    <submittedName>
        <fullName evidence="3">HNH endonuclease</fullName>
    </submittedName>
</protein>
<keyword evidence="3" id="KW-0378">Hydrolase</keyword>
<dbReference type="EMBL" id="JARBWL010000001">
    <property type="protein sequence ID" value="MDI2589842.1"/>
    <property type="molecule type" value="Genomic_DNA"/>
</dbReference>
<keyword evidence="3" id="KW-0540">Nuclease</keyword>
<dbReference type="Gene3D" id="1.10.30.50">
    <property type="match status" value="1"/>
</dbReference>
<comment type="caution">
    <text evidence="3">The sequence shown here is derived from an EMBL/GenBank/DDBJ whole genome shotgun (WGS) entry which is preliminary data.</text>
</comment>
<dbReference type="CDD" id="cd00085">
    <property type="entry name" value="HNHc"/>
    <property type="match status" value="1"/>
</dbReference>
<name>A0ABT6QG33_9PSED</name>
<dbReference type="Pfam" id="PF01844">
    <property type="entry name" value="HNH"/>
    <property type="match status" value="1"/>
</dbReference>
<gene>
    <name evidence="3" type="ORF">POF45_00145</name>
</gene>
<keyword evidence="4" id="KW-1185">Reference proteome</keyword>
<dbReference type="GO" id="GO:0004519">
    <property type="term" value="F:endonuclease activity"/>
    <property type="evidence" value="ECO:0007669"/>
    <property type="project" value="UniProtKB-KW"/>
</dbReference>
<reference evidence="3 4" key="1">
    <citation type="submission" date="2023-02" db="EMBL/GenBank/DDBJ databases">
        <title>Pseudomonas chrutzelriedensis sp. nov., a potently antifungal strain isolated from moss.</title>
        <authorList>
            <person name="Schnyder A."/>
            <person name="Kalawong R."/>
            <person name="Eberl L."/>
            <person name="Agnoli K."/>
        </authorList>
    </citation>
    <scope>NUCLEOTIDE SEQUENCE [LARGE SCALE GENOMIC DNA]</scope>
    <source>
        <strain evidence="3 4">681</strain>
    </source>
</reference>
<evidence type="ECO:0000313" key="4">
    <source>
        <dbReference type="Proteomes" id="UP001159100"/>
    </source>
</evidence>
<dbReference type="Proteomes" id="UP001159100">
    <property type="component" value="Unassembled WGS sequence"/>
</dbReference>
<dbReference type="PANTHER" id="PTHR33877:SF2">
    <property type="entry name" value="OS07G0170200 PROTEIN"/>
    <property type="match status" value="1"/>
</dbReference>
<evidence type="ECO:0000256" key="1">
    <source>
        <dbReference type="SAM" id="MobiDB-lite"/>
    </source>
</evidence>
<dbReference type="PANTHER" id="PTHR33877">
    <property type="entry name" value="SLL1193 PROTEIN"/>
    <property type="match status" value="1"/>
</dbReference>
<feature type="region of interest" description="Disordered" evidence="1">
    <location>
        <begin position="1"/>
        <end position="23"/>
    </location>
</feature>
<dbReference type="SMART" id="SM00507">
    <property type="entry name" value="HNHc"/>
    <property type="match status" value="1"/>
</dbReference>
<dbReference type="InterPro" id="IPR003615">
    <property type="entry name" value="HNH_nuc"/>
</dbReference>